<dbReference type="InterPro" id="IPR041546">
    <property type="entry name" value="ClpA/ClpB_AAA_lid"/>
</dbReference>
<dbReference type="Gene3D" id="1.10.8.60">
    <property type="match status" value="1"/>
</dbReference>
<keyword evidence="11" id="KW-1185">Reference proteome</keyword>
<keyword evidence="2 6" id="KW-0677">Repeat</keyword>
<name>A0A5J4Z2X7_PORPP</name>
<dbReference type="Proteomes" id="UP000324585">
    <property type="component" value="Unassembled WGS sequence"/>
</dbReference>
<dbReference type="PANTHER" id="PTHR11638:SF18">
    <property type="entry name" value="HEAT SHOCK PROTEIN 104"/>
    <property type="match status" value="1"/>
</dbReference>
<evidence type="ECO:0000256" key="5">
    <source>
        <dbReference type="ARBA" id="ARBA00023186"/>
    </source>
</evidence>
<comment type="similarity">
    <text evidence="1 7">Belongs to the ClpA/ClpB family.</text>
</comment>
<dbReference type="InterPro" id="IPR001270">
    <property type="entry name" value="ClpA/B"/>
</dbReference>
<dbReference type="PROSITE" id="PS00871">
    <property type="entry name" value="CLPAB_2"/>
    <property type="match status" value="1"/>
</dbReference>
<dbReference type="GO" id="GO:0051082">
    <property type="term" value="F:unfolded protein binding"/>
    <property type="evidence" value="ECO:0007669"/>
    <property type="project" value="TreeGrafter"/>
</dbReference>
<dbReference type="FunFam" id="3.40.50.300:FF:000010">
    <property type="entry name" value="Chaperone clpB 1, putative"/>
    <property type="match status" value="1"/>
</dbReference>
<evidence type="ECO:0000256" key="7">
    <source>
        <dbReference type="RuleBase" id="RU004432"/>
    </source>
</evidence>
<gene>
    <name evidence="10" type="ORF">FVE85_5173</name>
</gene>
<dbReference type="PROSITE" id="PS51903">
    <property type="entry name" value="CLP_R"/>
    <property type="match status" value="1"/>
</dbReference>
<dbReference type="InterPro" id="IPR027417">
    <property type="entry name" value="P-loop_NTPase"/>
</dbReference>
<feature type="domain" description="Clp R" evidence="9">
    <location>
        <begin position="4"/>
        <end position="162"/>
    </location>
</feature>
<dbReference type="GO" id="GO:0051087">
    <property type="term" value="F:protein-folding chaperone binding"/>
    <property type="evidence" value="ECO:0007669"/>
    <property type="project" value="TreeGrafter"/>
</dbReference>
<keyword evidence="4 7" id="KW-0067">ATP-binding</keyword>
<dbReference type="EMBL" id="VRMN01000001">
    <property type="protein sequence ID" value="KAA8497588.1"/>
    <property type="molecule type" value="Genomic_DNA"/>
</dbReference>
<dbReference type="SMART" id="SM01086">
    <property type="entry name" value="ClpB_D2-small"/>
    <property type="match status" value="1"/>
</dbReference>
<evidence type="ECO:0000256" key="3">
    <source>
        <dbReference type="ARBA" id="ARBA00022741"/>
    </source>
</evidence>
<dbReference type="AlphaFoldDB" id="A0A5J4Z2X7"/>
<feature type="compositionally biased region" description="Basic and acidic residues" evidence="8">
    <location>
        <begin position="530"/>
        <end position="556"/>
    </location>
</feature>
<dbReference type="SMART" id="SM00382">
    <property type="entry name" value="AAA"/>
    <property type="match status" value="2"/>
</dbReference>
<dbReference type="InterPro" id="IPR004176">
    <property type="entry name" value="Clp_R_N"/>
</dbReference>
<dbReference type="InterPro" id="IPR003959">
    <property type="entry name" value="ATPase_AAA_core"/>
</dbReference>
<evidence type="ECO:0000256" key="1">
    <source>
        <dbReference type="ARBA" id="ARBA00008675"/>
    </source>
</evidence>
<keyword evidence="5 7" id="KW-0143">Chaperone</keyword>
<dbReference type="CDD" id="cd00009">
    <property type="entry name" value="AAA"/>
    <property type="match status" value="1"/>
</dbReference>
<dbReference type="Pfam" id="PF07724">
    <property type="entry name" value="AAA_2"/>
    <property type="match status" value="1"/>
</dbReference>
<dbReference type="PRINTS" id="PR00300">
    <property type="entry name" value="CLPPROTEASEA"/>
</dbReference>
<dbReference type="PANTHER" id="PTHR11638">
    <property type="entry name" value="ATP-DEPENDENT CLP PROTEASE"/>
    <property type="match status" value="1"/>
</dbReference>
<feature type="region of interest" description="Disordered" evidence="8">
    <location>
        <begin position="900"/>
        <end position="927"/>
    </location>
</feature>
<evidence type="ECO:0000256" key="8">
    <source>
        <dbReference type="SAM" id="MobiDB-lite"/>
    </source>
</evidence>
<dbReference type="GO" id="GO:0005829">
    <property type="term" value="C:cytosol"/>
    <property type="evidence" value="ECO:0007669"/>
    <property type="project" value="TreeGrafter"/>
</dbReference>
<comment type="caution">
    <text evidence="10">The sequence shown here is derived from an EMBL/GenBank/DDBJ whole genome shotgun (WGS) entry which is preliminary data.</text>
</comment>
<dbReference type="SUPFAM" id="SSF81923">
    <property type="entry name" value="Double Clp-N motif"/>
    <property type="match status" value="1"/>
</dbReference>
<evidence type="ECO:0000313" key="10">
    <source>
        <dbReference type="EMBL" id="KAA8497588.1"/>
    </source>
</evidence>
<dbReference type="Pfam" id="PF17871">
    <property type="entry name" value="AAA_lid_9"/>
    <property type="match status" value="1"/>
</dbReference>
<organism evidence="10 11">
    <name type="scientific">Porphyridium purpureum</name>
    <name type="common">Red alga</name>
    <name type="synonym">Porphyridium cruentum</name>
    <dbReference type="NCBI Taxonomy" id="35688"/>
    <lineage>
        <taxon>Eukaryota</taxon>
        <taxon>Rhodophyta</taxon>
        <taxon>Bangiophyceae</taxon>
        <taxon>Porphyridiales</taxon>
        <taxon>Porphyridiaceae</taxon>
        <taxon>Porphyridium</taxon>
    </lineage>
</organism>
<evidence type="ECO:0000259" key="9">
    <source>
        <dbReference type="PROSITE" id="PS51903"/>
    </source>
</evidence>
<dbReference type="FunFam" id="3.40.50.300:FF:000120">
    <property type="entry name" value="ATP-dependent chaperone ClpB"/>
    <property type="match status" value="1"/>
</dbReference>
<reference evidence="11" key="1">
    <citation type="journal article" date="2019" name="Nat. Commun.">
        <title>Expansion of phycobilisome linker gene families in mesophilic red algae.</title>
        <authorList>
            <person name="Lee J."/>
            <person name="Kim D."/>
            <person name="Bhattacharya D."/>
            <person name="Yoon H.S."/>
        </authorList>
    </citation>
    <scope>NUCLEOTIDE SEQUENCE [LARGE SCALE GENOMIC DNA]</scope>
    <source>
        <strain evidence="11">CCMP 1328</strain>
    </source>
</reference>
<dbReference type="Gene3D" id="1.10.1780.10">
    <property type="entry name" value="Clp, N-terminal domain"/>
    <property type="match status" value="1"/>
</dbReference>
<dbReference type="InterPro" id="IPR018368">
    <property type="entry name" value="ClpA/B_CS1"/>
</dbReference>
<dbReference type="GO" id="GO:0042026">
    <property type="term" value="P:protein refolding"/>
    <property type="evidence" value="ECO:0007669"/>
    <property type="project" value="TreeGrafter"/>
</dbReference>
<dbReference type="GO" id="GO:0016887">
    <property type="term" value="F:ATP hydrolysis activity"/>
    <property type="evidence" value="ECO:0007669"/>
    <property type="project" value="InterPro"/>
</dbReference>
<evidence type="ECO:0000313" key="11">
    <source>
        <dbReference type="Proteomes" id="UP000324585"/>
    </source>
</evidence>
<dbReference type="Pfam" id="PF02861">
    <property type="entry name" value="Clp_N"/>
    <property type="match status" value="1"/>
</dbReference>
<dbReference type="InterPro" id="IPR050130">
    <property type="entry name" value="ClpA_ClpB"/>
</dbReference>
<dbReference type="Pfam" id="PF00004">
    <property type="entry name" value="AAA"/>
    <property type="match status" value="1"/>
</dbReference>
<accession>A0A5J4Z2X7</accession>
<dbReference type="Gene3D" id="3.40.50.300">
    <property type="entry name" value="P-loop containing nucleotide triphosphate hydrolases"/>
    <property type="match status" value="3"/>
</dbReference>
<dbReference type="InterPro" id="IPR019489">
    <property type="entry name" value="Clp_ATPase_C"/>
</dbReference>
<evidence type="ECO:0000256" key="4">
    <source>
        <dbReference type="ARBA" id="ARBA00022840"/>
    </source>
</evidence>
<proteinExistence type="inferred from homology"/>
<dbReference type="SUPFAM" id="SSF52540">
    <property type="entry name" value="P-loop containing nucleoside triphosphate hydrolases"/>
    <property type="match status" value="2"/>
</dbReference>
<sequence>MFQEDKLTDKCSKVLRGSVEYAFDRGHAEVQSVHVAHVLVNDNDRLLRSVLAQAGADVQRFIECVDDALSKLPVSRATHGNMSAASMPSISAHLMSALNNTEKLRQASGDDFVSVDTLILALWGLPSQMLPSSRNRDFANLVAPCGATPASIEDAVKRLRGGKKITSRNAEQGFDALNKYAVNLTELAESGKLDPVIGRDDEIRRVIRVLARRRKNNPVLIGEPGVGKTAIAEGLAQRIVRGDVPASLQARVFGLDVGALVAGTSHRGEFEERLKSVLSEVGSARDSVILFIDELHLLMGAGKAEGSMDAANLLKPMLARGELRCIGATTLEEYRKHVEKDAAFERRFQPVYIGEPSVADTVSILRGLKERYETHHGVRIRDSSLIAAAQLSKRYITNRFLPDKAIDLVDEACANVRVQLDSQPDVIDELEHKKLALEIELAALEKEKDDLSKARRQTLQVELANTEEQLTPLRARMQQELGAVNELKELMSRMETLRNKLAEAERNRDTALAADLKYYAIPELAEKIKQKKQESDDAKKQQDQAEARNAESDRLLNDTVGPDQIGEVLSRWTGIPVQKLTETDAQKILALEQRLKIRVVGQDEGCKAVADAVLRSRSGMARVNQPLGSFLFLGGSGSGKTELAKALAEQLFDDEKHIVRVDCSELMEAHSVSRLIGAPPGYIGFDEGGQLTEAVRRRPYVVVLLDEVEKAHRQVLNILLQLLDEGRLTDSQGRTVDFSNTLVIMTSNIGSRHLTSLPVDSVADRARVAATQRALVMRDLKSEFRPELLNRLDDVVVFNQLSWENLHRIVSLQLSLLEKRLQDRNITLSATTEAADVILKQSYDPVYGARPIKRFIEHELVTKLSRALLSGQLRNDSALQIVADPASEGGISFVTLHSHEKGSSPCTVTVTEPEESDSLQGDSEMSD</sequence>
<dbReference type="InterPro" id="IPR028299">
    <property type="entry name" value="ClpA/B_CS2"/>
</dbReference>
<dbReference type="OrthoDB" id="1394734at2759"/>
<evidence type="ECO:0000256" key="2">
    <source>
        <dbReference type="ARBA" id="ARBA00022737"/>
    </source>
</evidence>
<feature type="compositionally biased region" description="Polar residues" evidence="8">
    <location>
        <begin position="918"/>
        <end position="927"/>
    </location>
</feature>
<dbReference type="InterPro" id="IPR003593">
    <property type="entry name" value="AAA+_ATPase"/>
</dbReference>
<dbReference type="InterPro" id="IPR036628">
    <property type="entry name" value="Clp_N_dom_sf"/>
</dbReference>
<dbReference type="GO" id="GO:0070370">
    <property type="term" value="P:cellular heat acclimation"/>
    <property type="evidence" value="ECO:0007669"/>
    <property type="project" value="TreeGrafter"/>
</dbReference>
<dbReference type="FunFam" id="3.40.50.300:FF:000025">
    <property type="entry name" value="ATP-dependent Clp protease subunit"/>
    <property type="match status" value="1"/>
</dbReference>
<dbReference type="GO" id="GO:0005524">
    <property type="term" value="F:ATP binding"/>
    <property type="evidence" value="ECO:0007669"/>
    <property type="project" value="UniProtKB-KW"/>
</dbReference>
<dbReference type="Pfam" id="PF10431">
    <property type="entry name" value="ClpB_D2-small"/>
    <property type="match status" value="1"/>
</dbReference>
<dbReference type="CDD" id="cd19499">
    <property type="entry name" value="RecA-like_ClpB_Hsp104-like"/>
    <property type="match status" value="1"/>
</dbReference>
<protein>
    <submittedName>
        <fullName evidence="10">Chaperone protein ClpB1</fullName>
    </submittedName>
</protein>
<feature type="region of interest" description="Disordered" evidence="8">
    <location>
        <begin position="530"/>
        <end position="559"/>
    </location>
</feature>
<keyword evidence="3 7" id="KW-0547">Nucleotide-binding</keyword>
<dbReference type="PROSITE" id="PS00870">
    <property type="entry name" value="CLPAB_1"/>
    <property type="match status" value="1"/>
</dbReference>
<dbReference type="GO" id="GO:0043335">
    <property type="term" value="P:protein unfolding"/>
    <property type="evidence" value="ECO:0007669"/>
    <property type="project" value="TreeGrafter"/>
</dbReference>
<dbReference type="OMA" id="ERMKAVM"/>
<evidence type="ECO:0000256" key="6">
    <source>
        <dbReference type="PROSITE-ProRule" id="PRU01251"/>
    </source>
</evidence>